<keyword evidence="2" id="KW-0106">Calcium</keyword>
<dbReference type="PRINTS" id="PR00360">
    <property type="entry name" value="C2DOMAIN"/>
</dbReference>
<dbReference type="EMBL" id="JAVFKY010000006">
    <property type="protein sequence ID" value="KAK5575058.1"/>
    <property type="molecule type" value="Genomic_DNA"/>
</dbReference>
<protein>
    <recommendedName>
        <fullName evidence="3">C2 domain-containing protein</fullName>
    </recommendedName>
</protein>
<reference evidence="4 5" key="1">
    <citation type="submission" date="2023-11" db="EMBL/GenBank/DDBJ databases">
        <title>Dfirmibasis_genome.</title>
        <authorList>
            <person name="Edelbroek B."/>
            <person name="Kjellin J."/>
            <person name="Jerlstrom-Hultqvist J."/>
            <person name="Soderbom F."/>
        </authorList>
    </citation>
    <scope>NUCLEOTIDE SEQUENCE [LARGE SCALE GENOMIC DNA]</scope>
    <source>
        <strain evidence="4 5">TNS-C-14</strain>
    </source>
</reference>
<keyword evidence="5" id="KW-1185">Reference proteome</keyword>
<sequence>MSIYEDIMRAQVKQGNMGGRNGPLGYLLRDNKKKEKASKPKVQKPAKAVVTKNPFTIKLEEGTITNPTDSNGLSDPYLIIMAIKPDNSLSKVLFKSTVCKKTLTPVWNESGEFFVNDNVSTLMVELWDHDVLSKNDFIGRTIISMYSLVAGYTDNLKFYNGSENVEGTAKLTITKKEQGRF</sequence>
<dbReference type="Proteomes" id="UP001344447">
    <property type="component" value="Unassembled WGS sequence"/>
</dbReference>
<evidence type="ECO:0000256" key="1">
    <source>
        <dbReference type="ARBA" id="ARBA00022723"/>
    </source>
</evidence>
<dbReference type="CDD" id="cd00030">
    <property type="entry name" value="C2"/>
    <property type="match status" value="1"/>
</dbReference>
<dbReference type="SUPFAM" id="SSF49562">
    <property type="entry name" value="C2 domain (Calcium/lipid-binding domain, CaLB)"/>
    <property type="match status" value="1"/>
</dbReference>
<dbReference type="PROSITE" id="PS50004">
    <property type="entry name" value="C2"/>
    <property type="match status" value="1"/>
</dbReference>
<accession>A0AAN7U101</accession>
<comment type="caution">
    <text evidence="4">The sequence shown here is derived from an EMBL/GenBank/DDBJ whole genome shotgun (WGS) entry which is preliminary data.</text>
</comment>
<proteinExistence type="predicted"/>
<dbReference type="GO" id="GO:0016020">
    <property type="term" value="C:membrane"/>
    <property type="evidence" value="ECO:0007669"/>
    <property type="project" value="TreeGrafter"/>
</dbReference>
<evidence type="ECO:0000313" key="5">
    <source>
        <dbReference type="Proteomes" id="UP001344447"/>
    </source>
</evidence>
<dbReference type="PANTHER" id="PTHR45911">
    <property type="entry name" value="C2 DOMAIN-CONTAINING PROTEIN"/>
    <property type="match status" value="1"/>
</dbReference>
<evidence type="ECO:0000259" key="3">
    <source>
        <dbReference type="PROSITE" id="PS50004"/>
    </source>
</evidence>
<dbReference type="Gene3D" id="2.60.40.150">
    <property type="entry name" value="C2 domain"/>
    <property type="match status" value="1"/>
</dbReference>
<dbReference type="AlphaFoldDB" id="A0AAN7U101"/>
<dbReference type="InterPro" id="IPR000008">
    <property type="entry name" value="C2_dom"/>
</dbReference>
<keyword evidence="1" id="KW-0479">Metal-binding</keyword>
<evidence type="ECO:0000256" key="2">
    <source>
        <dbReference type="ARBA" id="ARBA00022837"/>
    </source>
</evidence>
<dbReference type="GO" id="GO:0005509">
    <property type="term" value="F:calcium ion binding"/>
    <property type="evidence" value="ECO:0007669"/>
    <property type="project" value="TreeGrafter"/>
</dbReference>
<dbReference type="SMART" id="SM00239">
    <property type="entry name" value="C2"/>
    <property type="match status" value="1"/>
</dbReference>
<name>A0AAN7U101_9MYCE</name>
<feature type="domain" description="C2" evidence="3">
    <location>
        <begin position="36"/>
        <end position="158"/>
    </location>
</feature>
<gene>
    <name evidence="4" type="ORF">RB653_010313</name>
</gene>
<dbReference type="InterPro" id="IPR035892">
    <property type="entry name" value="C2_domain_sf"/>
</dbReference>
<organism evidence="4 5">
    <name type="scientific">Dictyostelium firmibasis</name>
    <dbReference type="NCBI Taxonomy" id="79012"/>
    <lineage>
        <taxon>Eukaryota</taxon>
        <taxon>Amoebozoa</taxon>
        <taxon>Evosea</taxon>
        <taxon>Eumycetozoa</taxon>
        <taxon>Dictyostelia</taxon>
        <taxon>Dictyosteliales</taxon>
        <taxon>Dictyosteliaceae</taxon>
        <taxon>Dictyostelium</taxon>
    </lineage>
</organism>
<evidence type="ECO:0000313" key="4">
    <source>
        <dbReference type="EMBL" id="KAK5575058.1"/>
    </source>
</evidence>
<dbReference type="Pfam" id="PF00168">
    <property type="entry name" value="C2"/>
    <property type="match status" value="1"/>
</dbReference>
<dbReference type="PANTHER" id="PTHR45911:SF4">
    <property type="entry name" value="MULTIPLE C2 AND TRANSMEMBRANE DOMAIN-CONTAINING PROTEIN"/>
    <property type="match status" value="1"/>
</dbReference>